<keyword evidence="10 12" id="KW-0378">Hydrolase</keyword>
<evidence type="ECO:0000256" key="9">
    <source>
        <dbReference type="ARBA" id="ARBA00023268"/>
    </source>
</evidence>
<dbReference type="EC" id="3.5.4.26" evidence="10"/>
<comment type="pathway">
    <text evidence="2 10">Cofactor biosynthesis; riboflavin biosynthesis; 5-amino-6-(D-ribitylamino)uracil from GTP: step 2/4.</text>
</comment>
<keyword evidence="7 10" id="KW-0521">NADP</keyword>
<evidence type="ECO:0000313" key="13">
    <source>
        <dbReference type="Proteomes" id="UP001379235"/>
    </source>
</evidence>
<comment type="catalytic activity">
    <reaction evidence="10">
        <text>2,5-diamino-6-hydroxy-4-(5-phosphoribosylamino)-pyrimidine + H2O + H(+) = 5-amino-6-(5-phospho-D-ribosylamino)uracil + NH4(+)</text>
        <dbReference type="Rhea" id="RHEA:21868"/>
        <dbReference type="ChEBI" id="CHEBI:15377"/>
        <dbReference type="ChEBI" id="CHEBI:15378"/>
        <dbReference type="ChEBI" id="CHEBI:28938"/>
        <dbReference type="ChEBI" id="CHEBI:58453"/>
        <dbReference type="ChEBI" id="CHEBI:58614"/>
        <dbReference type="EC" id="3.5.4.26"/>
    </reaction>
</comment>
<dbReference type="SUPFAM" id="SSF53597">
    <property type="entry name" value="Dihydrofolate reductase-like"/>
    <property type="match status" value="1"/>
</dbReference>
<dbReference type="Gene3D" id="3.40.430.10">
    <property type="entry name" value="Dihydrofolate Reductase, subunit A"/>
    <property type="match status" value="2"/>
</dbReference>
<keyword evidence="9" id="KW-0511">Multifunctional enzyme</keyword>
<dbReference type="GO" id="GO:0008835">
    <property type="term" value="F:diaminohydroxyphosphoribosylaminopyrimidine deaminase activity"/>
    <property type="evidence" value="ECO:0007669"/>
    <property type="project" value="UniProtKB-EC"/>
</dbReference>
<evidence type="ECO:0000256" key="5">
    <source>
        <dbReference type="ARBA" id="ARBA00007417"/>
    </source>
</evidence>
<evidence type="ECO:0000256" key="8">
    <source>
        <dbReference type="ARBA" id="ARBA00023002"/>
    </source>
</evidence>
<sequence length="329" mass="34772">MPPADPSADRRWLEAAARLAARGVPLSRPNPSVGAIVVRGGMVVGRGWTRIGGRPHAEAVALEQAGELARGATLYVTLEPCAHTSPRGRACADLVATSGLARVVVGCLDPDPRTAGQGLPRIEEAGIAVDLLRNRACEASLAGYLSVRRLGRPHVTLKLALSQDGALARPPGESQWLTGEIARAHVHAMRSRMDAILVGGGTLRADNPRLDVRLAGIEDRSPERWLLTHGEPPAGWKSIASPNEISAILPAQYLMVEGGAQTARAFLAAGLVDRLLLYRAPITIPGDVPRLPELTAPILAGSAAWQHIDSRPLGSDTLDVYEAIPCSPE</sequence>
<comment type="pathway">
    <text evidence="3 10">Cofactor biosynthesis; riboflavin biosynthesis; 5-amino-6-(D-ribitylamino)uracil from GTP: step 3/4.</text>
</comment>
<dbReference type="NCBIfam" id="TIGR00326">
    <property type="entry name" value="eubact_ribD"/>
    <property type="match status" value="1"/>
</dbReference>
<dbReference type="CDD" id="cd01284">
    <property type="entry name" value="Riboflavin_deaminase-reductase"/>
    <property type="match status" value="1"/>
</dbReference>
<keyword evidence="10" id="KW-0479">Metal-binding</keyword>
<dbReference type="Proteomes" id="UP001379235">
    <property type="component" value="Unassembled WGS sequence"/>
</dbReference>
<keyword evidence="6 10" id="KW-0686">Riboflavin biosynthesis</keyword>
<dbReference type="InterPro" id="IPR004794">
    <property type="entry name" value="Eubact_RibD"/>
</dbReference>
<dbReference type="GO" id="GO:0008703">
    <property type="term" value="F:5-amino-6-(5-phosphoribosylamino)uracil reductase activity"/>
    <property type="evidence" value="ECO:0007669"/>
    <property type="project" value="UniProtKB-EC"/>
</dbReference>
<proteinExistence type="inferred from homology"/>
<reference evidence="12 13" key="1">
    <citation type="submission" date="2024-03" db="EMBL/GenBank/DDBJ databases">
        <authorList>
            <person name="Jo J.-H."/>
        </authorList>
    </citation>
    <scope>NUCLEOTIDE SEQUENCE [LARGE SCALE GENOMIC DNA]</scope>
    <source>
        <strain evidence="12 13">AS3R-12</strain>
    </source>
</reference>
<dbReference type="PANTHER" id="PTHR38011:SF7">
    <property type="entry name" value="2,5-DIAMINO-6-RIBOSYLAMINO-4(3H)-PYRIMIDINONE 5'-PHOSPHATE REDUCTASE"/>
    <property type="match status" value="1"/>
</dbReference>
<dbReference type="InterPro" id="IPR002125">
    <property type="entry name" value="CMP_dCMP_dom"/>
</dbReference>
<evidence type="ECO:0000256" key="4">
    <source>
        <dbReference type="ARBA" id="ARBA00005259"/>
    </source>
</evidence>
<evidence type="ECO:0000313" key="12">
    <source>
        <dbReference type="EMBL" id="MEJ6011771.1"/>
    </source>
</evidence>
<name>A0ABU8SCT0_9SPHN</name>
<evidence type="ECO:0000256" key="1">
    <source>
        <dbReference type="ARBA" id="ARBA00002151"/>
    </source>
</evidence>
<keyword evidence="10" id="KW-0862">Zinc</keyword>
<dbReference type="RefSeq" id="WP_339969315.1">
    <property type="nucleotide sequence ID" value="NZ_JBBHJY010000010.1"/>
</dbReference>
<dbReference type="PANTHER" id="PTHR38011">
    <property type="entry name" value="DIHYDROFOLATE REDUCTASE FAMILY PROTEIN (AFU_ORTHOLOGUE AFUA_8G06820)"/>
    <property type="match status" value="1"/>
</dbReference>
<gene>
    <name evidence="12" type="primary">ribD</name>
    <name evidence="12" type="ORF">WG900_17815</name>
</gene>
<evidence type="ECO:0000256" key="6">
    <source>
        <dbReference type="ARBA" id="ARBA00022619"/>
    </source>
</evidence>
<keyword evidence="8 10" id="KW-0560">Oxidoreductase</keyword>
<dbReference type="PIRSF" id="PIRSF006769">
    <property type="entry name" value="RibD"/>
    <property type="match status" value="1"/>
</dbReference>
<dbReference type="SUPFAM" id="SSF53927">
    <property type="entry name" value="Cytidine deaminase-like"/>
    <property type="match status" value="1"/>
</dbReference>
<evidence type="ECO:0000256" key="10">
    <source>
        <dbReference type="PIRNR" id="PIRNR006769"/>
    </source>
</evidence>
<comment type="similarity">
    <text evidence="5 10">In the C-terminal section; belongs to the HTP reductase family.</text>
</comment>
<comment type="cofactor">
    <cofactor evidence="10">
        <name>Zn(2+)</name>
        <dbReference type="ChEBI" id="CHEBI:29105"/>
    </cofactor>
    <text evidence="10">Binds 1 zinc ion.</text>
</comment>
<dbReference type="InterPro" id="IPR016193">
    <property type="entry name" value="Cytidine_deaminase-like"/>
</dbReference>
<dbReference type="EMBL" id="JBBHJY010000010">
    <property type="protein sequence ID" value="MEJ6011771.1"/>
    <property type="molecule type" value="Genomic_DNA"/>
</dbReference>
<evidence type="ECO:0000259" key="11">
    <source>
        <dbReference type="PROSITE" id="PS51747"/>
    </source>
</evidence>
<comment type="similarity">
    <text evidence="4 10">In the N-terminal section; belongs to the cytidine and deoxycytidylate deaminase family.</text>
</comment>
<protein>
    <recommendedName>
        <fullName evidence="10">Riboflavin biosynthesis protein RibD</fullName>
    </recommendedName>
    <domain>
        <recommendedName>
            <fullName evidence="10">Diaminohydroxyphosphoribosylaminopyrimidine deaminase</fullName>
            <shortName evidence="10">DRAP deaminase</shortName>
            <ecNumber evidence="10">3.5.4.26</ecNumber>
        </recommendedName>
        <alternativeName>
            <fullName evidence="10">Riboflavin-specific deaminase</fullName>
        </alternativeName>
    </domain>
    <domain>
        <recommendedName>
            <fullName evidence="10">5-amino-6-(5-phosphoribosylamino)uracil reductase</fullName>
            <ecNumber evidence="10">1.1.1.193</ecNumber>
        </recommendedName>
        <alternativeName>
            <fullName evidence="10">HTP reductase</fullName>
        </alternativeName>
    </domain>
</protein>
<dbReference type="Pfam" id="PF00383">
    <property type="entry name" value="dCMP_cyt_deam_1"/>
    <property type="match status" value="1"/>
</dbReference>
<dbReference type="InterPro" id="IPR050765">
    <property type="entry name" value="Riboflavin_Biosynth_HTPR"/>
</dbReference>
<keyword evidence="13" id="KW-1185">Reference proteome</keyword>
<comment type="caution">
    <text evidence="12">The sequence shown here is derived from an EMBL/GenBank/DDBJ whole genome shotgun (WGS) entry which is preliminary data.</text>
</comment>
<dbReference type="InterPro" id="IPR024072">
    <property type="entry name" value="DHFR-like_dom_sf"/>
</dbReference>
<dbReference type="PROSITE" id="PS51747">
    <property type="entry name" value="CYT_DCMP_DEAMINASES_2"/>
    <property type="match status" value="1"/>
</dbReference>
<dbReference type="InterPro" id="IPR002734">
    <property type="entry name" value="RibDG_C"/>
</dbReference>
<accession>A0ABU8SCT0</accession>
<comment type="catalytic activity">
    <reaction evidence="10">
        <text>5-amino-6-(5-phospho-D-ribitylamino)uracil + NADP(+) = 5-amino-6-(5-phospho-D-ribosylamino)uracil + NADPH + H(+)</text>
        <dbReference type="Rhea" id="RHEA:17845"/>
        <dbReference type="ChEBI" id="CHEBI:15378"/>
        <dbReference type="ChEBI" id="CHEBI:57783"/>
        <dbReference type="ChEBI" id="CHEBI:58349"/>
        <dbReference type="ChEBI" id="CHEBI:58421"/>
        <dbReference type="ChEBI" id="CHEBI:58453"/>
        <dbReference type="EC" id="1.1.1.193"/>
    </reaction>
</comment>
<comment type="function">
    <text evidence="1 10">Converts 2,5-diamino-6-(ribosylamino)-4(3h)-pyrimidinone 5'-phosphate into 5-amino-6-(ribosylamino)-2,4(1h,3h)-pyrimidinedione 5'-phosphate.</text>
</comment>
<dbReference type="EC" id="1.1.1.193" evidence="10"/>
<feature type="domain" description="CMP/dCMP-type deaminase" evidence="11">
    <location>
        <begin position="7"/>
        <end position="130"/>
    </location>
</feature>
<dbReference type="Gene3D" id="3.40.140.10">
    <property type="entry name" value="Cytidine Deaminase, domain 2"/>
    <property type="match status" value="1"/>
</dbReference>
<evidence type="ECO:0000256" key="3">
    <source>
        <dbReference type="ARBA" id="ARBA00004910"/>
    </source>
</evidence>
<evidence type="ECO:0000256" key="7">
    <source>
        <dbReference type="ARBA" id="ARBA00022857"/>
    </source>
</evidence>
<evidence type="ECO:0000256" key="2">
    <source>
        <dbReference type="ARBA" id="ARBA00004882"/>
    </source>
</evidence>
<dbReference type="Pfam" id="PF01872">
    <property type="entry name" value="RibD_C"/>
    <property type="match status" value="2"/>
</dbReference>
<organism evidence="12 13">
    <name type="scientific">Novosphingobium aquae</name>
    <dbReference type="NCBI Taxonomy" id="3133435"/>
    <lineage>
        <taxon>Bacteria</taxon>
        <taxon>Pseudomonadati</taxon>
        <taxon>Pseudomonadota</taxon>
        <taxon>Alphaproteobacteria</taxon>
        <taxon>Sphingomonadales</taxon>
        <taxon>Sphingomonadaceae</taxon>
        <taxon>Novosphingobium</taxon>
    </lineage>
</organism>